<accession>B6G030</accession>
<feature type="domain" description="Chorismate mutase" evidence="2">
    <location>
        <begin position="1"/>
        <end position="88"/>
    </location>
</feature>
<evidence type="ECO:0000256" key="1">
    <source>
        <dbReference type="ARBA" id="ARBA00023235"/>
    </source>
</evidence>
<evidence type="ECO:0000313" key="3">
    <source>
        <dbReference type="EMBL" id="EEA84858.1"/>
    </source>
</evidence>
<dbReference type="NCBIfam" id="TIGR01805">
    <property type="entry name" value="CM_mono_grmpos"/>
    <property type="match status" value="1"/>
</dbReference>
<dbReference type="SUPFAM" id="SSF48600">
    <property type="entry name" value="Chorismate mutase II"/>
    <property type="match status" value="1"/>
</dbReference>
<dbReference type="AlphaFoldDB" id="B6G030"/>
<reference evidence="3 4" key="1">
    <citation type="submission" date="2008-09" db="EMBL/GenBank/DDBJ databases">
        <authorList>
            <person name="Fulton L."/>
            <person name="Clifton S."/>
            <person name="Fulton B."/>
            <person name="Xu J."/>
            <person name="Minx P."/>
            <person name="Pepin K.H."/>
            <person name="Johnson M."/>
            <person name="Thiruvilangam P."/>
            <person name="Bhonagiri V."/>
            <person name="Nash W.E."/>
            <person name="Mardis E.R."/>
            <person name="Wilson R.K."/>
        </authorList>
    </citation>
    <scope>NUCLEOTIDE SEQUENCE [LARGE SCALE GENOMIC DNA]</scope>
    <source>
        <strain evidence="3 4">DSM 13275</strain>
    </source>
</reference>
<evidence type="ECO:0000259" key="2">
    <source>
        <dbReference type="PROSITE" id="PS51168"/>
    </source>
</evidence>
<keyword evidence="4" id="KW-1185">Reference proteome</keyword>
<dbReference type="GO" id="GO:0009697">
    <property type="term" value="P:salicylic acid biosynthetic process"/>
    <property type="evidence" value="ECO:0007669"/>
    <property type="project" value="TreeGrafter"/>
</dbReference>
<dbReference type="InterPro" id="IPR036263">
    <property type="entry name" value="Chorismate_II_sf"/>
</dbReference>
<keyword evidence="1 3" id="KW-0413">Isomerase</keyword>
<evidence type="ECO:0000313" key="4">
    <source>
        <dbReference type="Proteomes" id="UP000003178"/>
    </source>
</evidence>
<sequence length="90" mass="10822">MTKLDEYRIEIDEIDREIVQLFEKRMETVLKVANYKKENEMEVLQSSREEVVLQKAVANLKNKKYEDDIREVFELLMKLSRNSQKKELGL</sequence>
<dbReference type="InterPro" id="IPR002701">
    <property type="entry name" value="CM_II_prokaryot"/>
</dbReference>
<dbReference type="Proteomes" id="UP000003178">
    <property type="component" value="Unassembled WGS sequence"/>
</dbReference>
<dbReference type="Gene3D" id="1.20.59.10">
    <property type="entry name" value="Chorismate mutase"/>
    <property type="match status" value="1"/>
</dbReference>
<dbReference type="HOGENOM" id="CLU_131518_3_3_9"/>
<dbReference type="EC" id="5.4.99.5" evidence="3"/>
<dbReference type="Pfam" id="PF01817">
    <property type="entry name" value="CM_2"/>
    <property type="match status" value="1"/>
</dbReference>
<dbReference type="GO" id="GO:0004106">
    <property type="term" value="F:chorismate mutase activity"/>
    <property type="evidence" value="ECO:0007669"/>
    <property type="project" value="UniProtKB-EC"/>
</dbReference>
<proteinExistence type="predicted"/>
<gene>
    <name evidence="3" type="ORF">CLOHIR_01486</name>
</gene>
<dbReference type="GO" id="GO:0046417">
    <property type="term" value="P:chorismate metabolic process"/>
    <property type="evidence" value="ECO:0007669"/>
    <property type="project" value="InterPro"/>
</dbReference>
<dbReference type="InterPro" id="IPR051331">
    <property type="entry name" value="Chorismate_mutase-related"/>
</dbReference>
<dbReference type="RefSeq" id="WP_006440405.1">
    <property type="nucleotide sequence ID" value="NZ_DS995356.1"/>
</dbReference>
<comment type="caution">
    <text evidence="3">The sequence shown here is derived from an EMBL/GenBank/DDBJ whole genome shotgun (WGS) entry which is preliminary data.</text>
</comment>
<organism evidence="3 4">
    <name type="scientific">Peptacetobacter hiranonis (strain DSM 13275 / JCM 10541 / KCTC 15199 / TO-931)</name>
    <name type="common">Clostridium hiranonis</name>
    <dbReference type="NCBI Taxonomy" id="500633"/>
    <lineage>
        <taxon>Bacteria</taxon>
        <taxon>Bacillati</taxon>
        <taxon>Bacillota</taxon>
        <taxon>Clostridia</taxon>
        <taxon>Peptostreptococcales</taxon>
        <taxon>Peptostreptococcaceae</taxon>
        <taxon>Peptacetobacter</taxon>
    </lineage>
</organism>
<dbReference type="OrthoDB" id="9802281at2"/>
<dbReference type="PANTHER" id="PTHR38041">
    <property type="entry name" value="CHORISMATE MUTASE"/>
    <property type="match status" value="1"/>
</dbReference>
<name>B6G030_PEPHT</name>
<dbReference type="eggNOG" id="COG1605">
    <property type="taxonomic scope" value="Bacteria"/>
</dbReference>
<dbReference type="SMART" id="SM00830">
    <property type="entry name" value="CM_2"/>
    <property type="match status" value="1"/>
</dbReference>
<dbReference type="InterPro" id="IPR011279">
    <property type="entry name" value="Chorismate_mutase_GmP"/>
</dbReference>
<dbReference type="STRING" id="500633.CLOHIR_01486"/>
<reference evidence="3 4" key="2">
    <citation type="submission" date="2008-10" db="EMBL/GenBank/DDBJ databases">
        <title>Draft genome sequence of Clostridium hiranonis (DSM 13275).</title>
        <authorList>
            <person name="Sudarsanam P."/>
            <person name="Ley R."/>
            <person name="Guruge J."/>
            <person name="Turnbaugh P.J."/>
            <person name="Mahowald M."/>
            <person name="Liep D."/>
            <person name="Gordon J."/>
        </authorList>
    </citation>
    <scope>NUCLEOTIDE SEQUENCE [LARGE SCALE GENOMIC DNA]</scope>
    <source>
        <strain evidence="3 4">DSM 13275</strain>
    </source>
</reference>
<dbReference type="EMBL" id="ABWP01000060">
    <property type="protein sequence ID" value="EEA84858.1"/>
    <property type="molecule type" value="Genomic_DNA"/>
</dbReference>
<dbReference type="InterPro" id="IPR036979">
    <property type="entry name" value="CM_dom_sf"/>
</dbReference>
<protein>
    <submittedName>
        <fullName evidence="3">Chorismate mutase</fullName>
        <ecNumber evidence="3">5.4.99.5</ecNumber>
    </submittedName>
</protein>
<dbReference type="PROSITE" id="PS51168">
    <property type="entry name" value="CHORISMATE_MUT_2"/>
    <property type="match status" value="1"/>
</dbReference>
<dbReference type="PANTHER" id="PTHR38041:SF1">
    <property type="entry name" value="CHORISMATE MUTASE"/>
    <property type="match status" value="1"/>
</dbReference>